<reference evidence="3 4" key="1">
    <citation type="submission" date="2021-10" db="EMBL/GenBank/DDBJ databases">
        <title>Anaerobic single-cell dispensing facilitates the cultivation of human gut bacteria.</title>
        <authorList>
            <person name="Afrizal A."/>
        </authorList>
    </citation>
    <scope>NUCLEOTIDE SEQUENCE [LARGE SCALE GENOMIC DNA]</scope>
    <source>
        <strain evidence="3 4">CLA-AA-H224</strain>
    </source>
</reference>
<feature type="transmembrane region" description="Helical" evidence="2">
    <location>
        <begin position="135"/>
        <end position="153"/>
    </location>
</feature>
<feature type="compositionally biased region" description="Polar residues" evidence="1">
    <location>
        <begin position="65"/>
        <end position="76"/>
    </location>
</feature>
<comment type="caution">
    <text evidence="3">The sequence shown here is derived from an EMBL/GenBank/DDBJ whole genome shotgun (WGS) entry which is preliminary data.</text>
</comment>
<dbReference type="AlphaFoldDB" id="A0AAE3JEC2"/>
<gene>
    <name evidence="3" type="ORF">LKD48_13165</name>
</gene>
<name>A0AAE3JEC2_9FIRM</name>
<feature type="transmembrane region" description="Helical" evidence="2">
    <location>
        <begin position="108"/>
        <end position="129"/>
    </location>
</feature>
<evidence type="ECO:0000313" key="3">
    <source>
        <dbReference type="EMBL" id="MCC2222567.1"/>
    </source>
</evidence>
<dbReference type="Proteomes" id="UP001198200">
    <property type="component" value="Unassembled WGS sequence"/>
</dbReference>
<keyword evidence="4" id="KW-1185">Reference proteome</keyword>
<proteinExistence type="predicted"/>
<dbReference type="EMBL" id="JAJEQN010000040">
    <property type="protein sequence ID" value="MCC2222567.1"/>
    <property type="molecule type" value="Genomic_DNA"/>
</dbReference>
<dbReference type="RefSeq" id="WP_308732229.1">
    <property type="nucleotide sequence ID" value="NZ_JAJEQN010000040.1"/>
</dbReference>
<organism evidence="3 4">
    <name type="scientific">Anthropogastromicrobium aceti</name>
    <dbReference type="NCBI Taxonomy" id="2981768"/>
    <lineage>
        <taxon>Bacteria</taxon>
        <taxon>Bacillati</taxon>
        <taxon>Bacillota</taxon>
        <taxon>Clostridia</taxon>
        <taxon>Lachnospirales</taxon>
        <taxon>Lachnospiraceae</taxon>
        <taxon>Anthropogastromicrobium</taxon>
    </lineage>
</organism>
<accession>A0AAE3JEC2</accession>
<evidence type="ECO:0000313" key="4">
    <source>
        <dbReference type="Proteomes" id="UP001198200"/>
    </source>
</evidence>
<evidence type="ECO:0000256" key="2">
    <source>
        <dbReference type="SAM" id="Phobius"/>
    </source>
</evidence>
<sequence>MTQIEFVTELEQALRGNVEERIIQENVRYYNDYISEQRAAGKSEEEIFASLGSPRLIAKTIIDTSGEASTQGNSRAGSYNYSTDSDDSSTGGDGWSFSWMKETASKNWVTKTIAILAIVAVVFLVLSIIFKLVAILFKPAVVVLAVAAVYYLVKNSSNK</sequence>
<feature type="region of interest" description="Disordered" evidence="1">
    <location>
        <begin position="65"/>
        <end position="90"/>
    </location>
</feature>
<keyword evidence="2" id="KW-1133">Transmembrane helix</keyword>
<protein>
    <submittedName>
        <fullName evidence="3">DUF1700 domain-containing protein</fullName>
    </submittedName>
</protein>
<evidence type="ECO:0000256" key="1">
    <source>
        <dbReference type="SAM" id="MobiDB-lite"/>
    </source>
</evidence>
<keyword evidence="2" id="KW-0472">Membrane</keyword>
<keyword evidence="2" id="KW-0812">Transmembrane</keyword>
<dbReference type="Pfam" id="PF22564">
    <property type="entry name" value="HAAS"/>
    <property type="match status" value="1"/>
</dbReference>